<feature type="transmembrane region" description="Helical" evidence="6">
    <location>
        <begin position="64"/>
        <end position="80"/>
    </location>
</feature>
<evidence type="ECO:0000313" key="7">
    <source>
        <dbReference type="EMBL" id="RDF04089.1"/>
    </source>
</evidence>
<evidence type="ECO:0000256" key="6">
    <source>
        <dbReference type="SAM" id="Phobius"/>
    </source>
</evidence>
<evidence type="ECO:0000313" key="8">
    <source>
        <dbReference type="Proteomes" id="UP000253999"/>
    </source>
</evidence>
<organism evidence="7 8">
    <name type="scientific">Haemophilus parahaemolyticus</name>
    <dbReference type="NCBI Taxonomy" id="735"/>
    <lineage>
        <taxon>Bacteria</taxon>
        <taxon>Pseudomonadati</taxon>
        <taxon>Pseudomonadota</taxon>
        <taxon>Gammaproteobacteria</taxon>
        <taxon>Pasteurellales</taxon>
        <taxon>Pasteurellaceae</taxon>
        <taxon>Haemophilus</taxon>
    </lineage>
</organism>
<keyword evidence="4 6" id="KW-1133">Transmembrane helix</keyword>
<evidence type="ECO:0000256" key="5">
    <source>
        <dbReference type="ARBA" id="ARBA00023136"/>
    </source>
</evidence>
<evidence type="ECO:0000256" key="4">
    <source>
        <dbReference type="ARBA" id="ARBA00022989"/>
    </source>
</evidence>
<protein>
    <submittedName>
        <fullName evidence="7">Murein hydrolase transporter LrgA</fullName>
    </submittedName>
</protein>
<gene>
    <name evidence="7" type="ORF">DPV98_06120</name>
</gene>
<keyword evidence="7" id="KW-0378">Hydrolase</keyword>
<reference evidence="7 8" key="1">
    <citation type="submission" date="2018-05" db="EMBL/GenBank/DDBJ databases">
        <title>Draft Genome Sequences for a Diverse set of 7 Haemophilus Species.</title>
        <authorList>
            <person name="Nichols M."/>
            <person name="Topaz N."/>
            <person name="Wang X."/>
            <person name="Wang X."/>
            <person name="Boxrud D."/>
        </authorList>
    </citation>
    <scope>NUCLEOTIDE SEQUENCE [LARGE SCALE GENOMIC DNA]</scope>
    <source>
        <strain evidence="7 8">C2010039593</strain>
    </source>
</reference>
<dbReference type="GO" id="GO:0005886">
    <property type="term" value="C:plasma membrane"/>
    <property type="evidence" value="ECO:0007669"/>
    <property type="project" value="UniProtKB-SubCell"/>
</dbReference>
<keyword evidence="5 6" id="KW-0472">Membrane</keyword>
<feature type="transmembrane region" description="Helical" evidence="6">
    <location>
        <begin position="86"/>
        <end position="112"/>
    </location>
</feature>
<evidence type="ECO:0000256" key="2">
    <source>
        <dbReference type="ARBA" id="ARBA00022475"/>
    </source>
</evidence>
<keyword evidence="3 6" id="KW-0812">Transmembrane</keyword>
<dbReference type="InterPro" id="IPR005538">
    <property type="entry name" value="LrgA/CidA"/>
</dbReference>
<sequence>MIFKVIRLLLSLALLFGMLYLGKLIAYLIPIGISDSIWGMLLLFACLVIGVVKVEWVTPSARPLTRYMTVFFIPVCAEIIEHVDVLYSHAVSFLLANILSTTLSLVLIGLFAQKMFYRYK</sequence>
<dbReference type="PANTHER" id="PTHR33931">
    <property type="entry name" value="HOLIN-LIKE PROTEIN CIDA-RELATED"/>
    <property type="match status" value="1"/>
</dbReference>
<dbReference type="Pfam" id="PF03788">
    <property type="entry name" value="LrgA"/>
    <property type="match status" value="1"/>
</dbReference>
<dbReference type="Proteomes" id="UP000253999">
    <property type="component" value="Unassembled WGS sequence"/>
</dbReference>
<accession>A0A369ZGZ0</accession>
<comment type="subcellular location">
    <subcellularLocation>
        <location evidence="1">Cell membrane</location>
        <topology evidence="1">Multi-pass membrane protein</topology>
    </subcellularLocation>
</comment>
<name>A0A369ZGZ0_HAEPH</name>
<dbReference type="GO" id="GO:0016787">
    <property type="term" value="F:hydrolase activity"/>
    <property type="evidence" value="ECO:0007669"/>
    <property type="project" value="UniProtKB-KW"/>
</dbReference>
<dbReference type="PANTHER" id="PTHR33931:SF5">
    <property type="entry name" value="UPF0299 MEMBRANE PROTEIN YOHJ"/>
    <property type="match status" value="1"/>
</dbReference>
<dbReference type="AlphaFoldDB" id="A0A369ZGZ0"/>
<comment type="caution">
    <text evidence="7">The sequence shown here is derived from an EMBL/GenBank/DDBJ whole genome shotgun (WGS) entry which is preliminary data.</text>
</comment>
<proteinExistence type="predicted"/>
<dbReference type="EMBL" id="QEQD01000005">
    <property type="protein sequence ID" value="RDF04089.1"/>
    <property type="molecule type" value="Genomic_DNA"/>
</dbReference>
<keyword evidence="2" id="KW-1003">Cell membrane</keyword>
<evidence type="ECO:0000256" key="1">
    <source>
        <dbReference type="ARBA" id="ARBA00004651"/>
    </source>
</evidence>
<feature type="transmembrane region" description="Helical" evidence="6">
    <location>
        <begin position="36"/>
        <end position="52"/>
    </location>
</feature>
<dbReference type="STRING" id="735.B0185_02015"/>
<evidence type="ECO:0000256" key="3">
    <source>
        <dbReference type="ARBA" id="ARBA00022692"/>
    </source>
</evidence>